<feature type="compositionally biased region" description="Polar residues" evidence="12">
    <location>
        <begin position="459"/>
        <end position="473"/>
    </location>
</feature>
<evidence type="ECO:0000256" key="3">
    <source>
        <dbReference type="ARBA" id="ARBA00007306"/>
    </source>
</evidence>
<comment type="subcellular location">
    <subcellularLocation>
        <location evidence="2 11">Nucleus</location>
    </subcellularLocation>
</comment>
<dbReference type="Pfam" id="PF09453">
    <property type="entry name" value="HIRA_B"/>
    <property type="match status" value="1"/>
</dbReference>
<feature type="non-terminal residue" evidence="15">
    <location>
        <position position="1"/>
    </location>
</feature>
<dbReference type="InterPro" id="IPR055410">
    <property type="entry name" value="Beta-prop_CAF1B_HIR1"/>
</dbReference>
<dbReference type="GO" id="GO:0005634">
    <property type="term" value="C:nucleus"/>
    <property type="evidence" value="ECO:0007669"/>
    <property type="project" value="UniProtKB-SubCell"/>
</dbReference>
<gene>
    <name evidence="15" type="ORF">INT43_005789</name>
</gene>
<dbReference type="InterPro" id="IPR019015">
    <property type="entry name" value="HIRA_B_motif"/>
</dbReference>
<keyword evidence="8 11" id="KW-0804">Transcription</keyword>
<evidence type="ECO:0000256" key="4">
    <source>
        <dbReference type="ARBA" id="ARBA00022574"/>
    </source>
</evidence>
<comment type="similarity">
    <text evidence="3 11">Belongs to the WD repeat HIR1 family.</text>
</comment>
<evidence type="ECO:0000256" key="9">
    <source>
        <dbReference type="ARBA" id="ARBA00023242"/>
    </source>
</evidence>
<feature type="domain" description="Protein HIRA-like C-terminal" evidence="13">
    <location>
        <begin position="709"/>
        <end position="922"/>
    </location>
</feature>
<accession>A0A8H7PIV0</accession>
<dbReference type="PROSITE" id="PS50294">
    <property type="entry name" value="WD_REPEATS_REGION"/>
    <property type="match status" value="3"/>
</dbReference>
<dbReference type="AlphaFoldDB" id="A0A8H7PIV0"/>
<keyword evidence="7 11" id="KW-0805">Transcription regulation</keyword>
<dbReference type="InterPro" id="IPR001680">
    <property type="entry name" value="WD40_rpt"/>
</dbReference>
<evidence type="ECO:0000256" key="6">
    <source>
        <dbReference type="ARBA" id="ARBA00022853"/>
    </source>
</evidence>
<dbReference type="Proteomes" id="UP000654370">
    <property type="component" value="Unassembled WGS sequence"/>
</dbReference>
<dbReference type="PANTHER" id="PTHR13831:SF0">
    <property type="entry name" value="PROTEIN HIRA"/>
    <property type="match status" value="1"/>
</dbReference>
<dbReference type="GO" id="GO:0031491">
    <property type="term" value="F:nucleosome binding"/>
    <property type="evidence" value="ECO:0007669"/>
    <property type="project" value="TreeGrafter"/>
</dbReference>
<evidence type="ECO:0000313" key="15">
    <source>
        <dbReference type="EMBL" id="KAG2174731.1"/>
    </source>
</evidence>
<dbReference type="InterPro" id="IPR015943">
    <property type="entry name" value="WD40/YVTN_repeat-like_dom_sf"/>
</dbReference>
<keyword evidence="5 11" id="KW-0677">Repeat</keyword>
<keyword evidence="9 11" id="KW-0539">Nucleus</keyword>
<keyword evidence="16" id="KW-1185">Reference proteome</keyword>
<evidence type="ECO:0000256" key="12">
    <source>
        <dbReference type="SAM" id="MobiDB-lite"/>
    </source>
</evidence>
<feature type="repeat" description="WD" evidence="10">
    <location>
        <begin position="133"/>
        <end position="165"/>
    </location>
</feature>
<dbReference type="PROSITE" id="PS50082">
    <property type="entry name" value="WD_REPEATS_2"/>
    <property type="match status" value="3"/>
</dbReference>
<evidence type="ECO:0000256" key="8">
    <source>
        <dbReference type="ARBA" id="ARBA00023163"/>
    </source>
</evidence>
<evidence type="ECO:0000256" key="10">
    <source>
        <dbReference type="PROSITE-ProRule" id="PRU00221"/>
    </source>
</evidence>
<feature type="domain" description="CAF1B/HIR1 beta-propeller" evidence="14">
    <location>
        <begin position="26"/>
        <end position="370"/>
    </location>
</feature>
<dbReference type="InterPro" id="IPR019775">
    <property type="entry name" value="WD40_repeat_CS"/>
</dbReference>
<feature type="repeat" description="WD" evidence="10">
    <location>
        <begin position="25"/>
        <end position="50"/>
    </location>
</feature>
<feature type="compositionally biased region" description="Low complexity" evidence="12">
    <location>
        <begin position="474"/>
        <end position="495"/>
    </location>
</feature>
<evidence type="ECO:0000313" key="16">
    <source>
        <dbReference type="Proteomes" id="UP000654370"/>
    </source>
</evidence>
<feature type="repeat" description="WD" evidence="10">
    <location>
        <begin position="175"/>
        <end position="206"/>
    </location>
</feature>
<dbReference type="OrthoDB" id="1741719at2759"/>
<evidence type="ECO:0000259" key="14">
    <source>
        <dbReference type="Pfam" id="PF24105"/>
    </source>
</evidence>
<keyword evidence="6 11" id="KW-0156">Chromatin regulator</keyword>
<dbReference type="CDD" id="cd00200">
    <property type="entry name" value="WD40"/>
    <property type="match status" value="1"/>
</dbReference>
<comment type="function">
    <text evidence="1 11">Required for replication-independent chromatin assembly and for the periodic repression of histone gene transcription during the cell cycle.</text>
</comment>
<evidence type="ECO:0000256" key="2">
    <source>
        <dbReference type="ARBA" id="ARBA00004123"/>
    </source>
</evidence>
<dbReference type="InterPro" id="IPR031120">
    <property type="entry name" value="HIR1-like"/>
</dbReference>
<dbReference type="InterPro" id="IPR036322">
    <property type="entry name" value="WD40_repeat_dom_sf"/>
</dbReference>
<keyword evidence="4 10" id="KW-0853">WD repeat</keyword>
<dbReference type="PANTHER" id="PTHR13831">
    <property type="entry name" value="MEMBER OF THE HIR1 FAMILY OF WD-REPEAT PROTEINS"/>
    <property type="match status" value="1"/>
</dbReference>
<dbReference type="GO" id="GO:0006338">
    <property type="term" value="P:chromatin remodeling"/>
    <property type="evidence" value="ECO:0007669"/>
    <property type="project" value="InterPro"/>
</dbReference>
<evidence type="ECO:0000256" key="5">
    <source>
        <dbReference type="ARBA" id="ARBA00022737"/>
    </source>
</evidence>
<dbReference type="Gene3D" id="2.130.10.10">
    <property type="entry name" value="YVTN repeat-like/Quinoprotein amine dehydrogenase"/>
    <property type="match status" value="3"/>
</dbReference>
<evidence type="ECO:0000256" key="11">
    <source>
        <dbReference type="RuleBase" id="RU364014"/>
    </source>
</evidence>
<feature type="region of interest" description="Disordered" evidence="12">
    <location>
        <begin position="459"/>
        <end position="550"/>
    </location>
</feature>
<dbReference type="Pfam" id="PF24105">
    <property type="entry name" value="Beta-prop_CAF1B_HIR1"/>
    <property type="match status" value="1"/>
</dbReference>
<name>A0A8H7PIV0_MORIS</name>
<dbReference type="EMBL" id="JAEPQZ010000012">
    <property type="protein sequence ID" value="KAG2174731.1"/>
    <property type="molecule type" value="Genomic_DNA"/>
</dbReference>
<dbReference type="SUPFAM" id="SSF50978">
    <property type="entry name" value="WD40 repeat-like"/>
    <property type="match status" value="2"/>
</dbReference>
<keyword evidence="11" id="KW-0678">Repressor</keyword>
<dbReference type="PROSITE" id="PS00678">
    <property type="entry name" value="WD_REPEATS_1"/>
    <property type="match status" value="1"/>
</dbReference>
<evidence type="ECO:0000259" key="13">
    <source>
        <dbReference type="Pfam" id="PF07569"/>
    </source>
</evidence>
<organism evidence="15 16">
    <name type="scientific">Mortierella isabellina</name>
    <name type="common">Filamentous fungus</name>
    <name type="synonym">Umbelopsis isabellina</name>
    <dbReference type="NCBI Taxonomy" id="91625"/>
    <lineage>
        <taxon>Eukaryota</taxon>
        <taxon>Fungi</taxon>
        <taxon>Fungi incertae sedis</taxon>
        <taxon>Mucoromycota</taxon>
        <taxon>Mucoromycotina</taxon>
        <taxon>Umbelopsidomycetes</taxon>
        <taxon>Umbelopsidales</taxon>
        <taxon>Umbelopsidaceae</taxon>
        <taxon>Umbelopsis</taxon>
    </lineage>
</organism>
<protein>
    <recommendedName>
        <fullName evidence="11">Protein HIR</fullName>
    </recommendedName>
</protein>
<feature type="compositionally biased region" description="Low complexity" evidence="12">
    <location>
        <begin position="529"/>
        <end position="543"/>
    </location>
</feature>
<evidence type="ECO:0000256" key="1">
    <source>
        <dbReference type="ARBA" id="ARBA00002677"/>
    </source>
</evidence>
<sequence length="939" mass="103221">MLICKPDWITHTDSSQTTKEKKVCIYSVHVHPNGERLATGGLDTKVRIWNTAPVLSEEAEDDPNVHKLLCTMTMHNGAVLCVRWSNTEGRYLASGSDNDNTIIIWELDRSVTRGTVFGSSDVNYESWRPVKYLRGHESDVQDLAWSSDNQYLASCAVDGHVIVWDGLTFDRVKKIDQHGGFVKGVTWDPVGKYLASQSDDNLVKIWRTSDWSLERDIREPFVNAPGTTFFRRLSWAPNGSHIAAANAVNGMQCVAAVISRDNWSSDLSLVGHELPVEVACFNPKLFYFATAESDNSAQPADEQRGSLASVCALGGQDRSISIWVTKYSRPLCVAADVFQNNIYDLAWSPDGRYVVACSQDGTVAFLQLDEELGTPIGDDEMIQLLSKYGYKRKAVTLPETPVQLELEEENATAQKAQSTSRIAMLMGGEQPDTAMPDITKESLAAKSNANANVAKFATSSVDQVKPSSVTIEKSTAQPATTSPSNAASSSNAESSTEPKVDIAKQQKITIGKDGKKRIQPVFVNTRNDNPNGSDNSNLQNNNDFRGGQDVQVNGKVNGSDYDAPGDYLPQGGIPTAVVGTKRKDTEEHSLPDSVKRVDIEQTSALEPLYRPSWIDSAIVPPIVRQSQLRLGVPKVKSVLTHRGEATEPSWVLECQNSSNRDHSKVIYCHKGSPIWVDYVPSSVLQMTGNKNFCAVGCEDGSVVVYSSAGRRLLPPLMLESTPVWMSCSGGWLLALTATGLLYIWDIINETSFLSELSIAPVLQVATVVPTADYTSQPAPTIKDIRIQRNGTPIIITNHGQAFAYHLKMKIWTRICDAWQMLSELWGSGTQNVDADKHPLGWLSRATTSVGHKASSIGHHAKTLARMDHQATSIITLGHIETQLAVAVLLDSPDEYRQWMIYYAKRLATENATERVDELCRWLLGPTYASDSDESNSKIL</sequence>
<dbReference type="GO" id="GO:0006355">
    <property type="term" value="P:regulation of DNA-templated transcription"/>
    <property type="evidence" value="ECO:0007669"/>
    <property type="project" value="InterPro"/>
</dbReference>
<dbReference type="InterPro" id="IPR011494">
    <property type="entry name" value="HIRA-like_C"/>
</dbReference>
<reference evidence="15" key="1">
    <citation type="submission" date="2020-12" db="EMBL/GenBank/DDBJ databases">
        <title>Metabolic potential, ecology and presence of endohyphal bacteria is reflected in genomic diversity of Mucoromycotina.</title>
        <authorList>
            <person name="Muszewska A."/>
            <person name="Okrasinska A."/>
            <person name="Steczkiewicz K."/>
            <person name="Drgas O."/>
            <person name="Orlowska M."/>
            <person name="Perlinska-Lenart U."/>
            <person name="Aleksandrzak-Piekarczyk T."/>
            <person name="Szatraj K."/>
            <person name="Zielenkiewicz U."/>
            <person name="Pilsyk S."/>
            <person name="Malc E."/>
            <person name="Mieczkowski P."/>
            <person name="Kruszewska J.S."/>
            <person name="Biernat P."/>
            <person name="Pawlowska J."/>
        </authorList>
    </citation>
    <scope>NUCLEOTIDE SEQUENCE</scope>
    <source>
        <strain evidence="15">WA0000067209</strain>
    </source>
</reference>
<dbReference type="GO" id="GO:0006351">
    <property type="term" value="P:DNA-templated transcription"/>
    <property type="evidence" value="ECO:0007669"/>
    <property type="project" value="InterPro"/>
</dbReference>
<comment type="caution">
    <text evidence="15">The sequence shown here is derived from an EMBL/GenBank/DDBJ whole genome shotgun (WGS) entry which is preliminary data.</text>
</comment>
<proteinExistence type="inferred from homology"/>
<dbReference type="Pfam" id="PF07569">
    <property type="entry name" value="Hira"/>
    <property type="match status" value="1"/>
</dbReference>
<dbReference type="GO" id="GO:0000417">
    <property type="term" value="C:HIR complex"/>
    <property type="evidence" value="ECO:0007669"/>
    <property type="project" value="TreeGrafter"/>
</dbReference>
<dbReference type="GO" id="GO:0000785">
    <property type="term" value="C:chromatin"/>
    <property type="evidence" value="ECO:0007669"/>
    <property type="project" value="TreeGrafter"/>
</dbReference>
<dbReference type="SMART" id="SM00320">
    <property type="entry name" value="WD40"/>
    <property type="match status" value="7"/>
</dbReference>
<evidence type="ECO:0000256" key="7">
    <source>
        <dbReference type="ARBA" id="ARBA00023015"/>
    </source>
</evidence>